<keyword evidence="1" id="KW-0175">Coiled coil</keyword>
<dbReference type="AlphaFoldDB" id="A0AAE0WBL6"/>
<reference evidence="2" key="1">
    <citation type="journal article" date="2021" name="Genome Biol. Evol.">
        <title>A High-Quality Reference Genome for a Parasitic Bivalve with Doubly Uniparental Inheritance (Bivalvia: Unionida).</title>
        <authorList>
            <person name="Smith C.H."/>
        </authorList>
    </citation>
    <scope>NUCLEOTIDE SEQUENCE</scope>
    <source>
        <strain evidence="2">CHS0354</strain>
    </source>
</reference>
<feature type="coiled-coil region" evidence="1">
    <location>
        <begin position="64"/>
        <end position="195"/>
    </location>
</feature>
<accession>A0AAE0WBL6</accession>
<comment type="caution">
    <text evidence="2">The sequence shown here is derived from an EMBL/GenBank/DDBJ whole genome shotgun (WGS) entry which is preliminary data.</text>
</comment>
<dbReference type="EMBL" id="JAEAOA010002038">
    <property type="protein sequence ID" value="KAK3607607.1"/>
    <property type="molecule type" value="Genomic_DNA"/>
</dbReference>
<sequence length="265" mass="30596">MPKTPVLSLADEKNIYNLQNKESATTISKHYRISTSRVYDIWRKYNDAVMNSKSCKSSAVSTNNLADEQIINKLEKKIKKLKDEITSYKSTIEDCNNITADQKYEIKMLKNSADTQIATNKNLESIIDDQKDEIKLLQERVNNCKDANSNPAEILQFKYKIGLLENEIKHLNEKLKNKSKKIDSLKKLIRESKTEPPKQDELEKVINELNNVKYHGLNALQDKYRNDGFRVLGVPCNQFHYVSSYASVVFMRTDKHTQTRITSAD</sequence>
<gene>
    <name evidence="2" type="ORF">CHS0354_034657</name>
</gene>
<name>A0AAE0WBL6_9BIVA</name>
<dbReference type="Gene3D" id="1.10.287.1490">
    <property type="match status" value="1"/>
</dbReference>
<reference evidence="2" key="2">
    <citation type="journal article" date="2021" name="Genome Biol. Evol.">
        <title>Developing a high-quality reference genome for a parasitic bivalve with doubly uniparental inheritance (Bivalvia: Unionida).</title>
        <authorList>
            <person name="Smith C.H."/>
        </authorList>
    </citation>
    <scope>NUCLEOTIDE SEQUENCE</scope>
    <source>
        <strain evidence="2">CHS0354</strain>
        <tissue evidence="2">Mantle</tissue>
    </source>
</reference>
<reference evidence="2" key="3">
    <citation type="submission" date="2023-05" db="EMBL/GenBank/DDBJ databases">
        <authorList>
            <person name="Smith C.H."/>
        </authorList>
    </citation>
    <scope>NUCLEOTIDE SEQUENCE</scope>
    <source>
        <strain evidence="2">CHS0354</strain>
        <tissue evidence="2">Mantle</tissue>
    </source>
</reference>
<dbReference type="InterPro" id="IPR036249">
    <property type="entry name" value="Thioredoxin-like_sf"/>
</dbReference>
<protein>
    <submittedName>
        <fullName evidence="2">Uncharacterized protein</fullName>
    </submittedName>
</protein>
<evidence type="ECO:0000313" key="3">
    <source>
        <dbReference type="Proteomes" id="UP001195483"/>
    </source>
</evidence>
<evidence type="ECO:0000313" key="2">
    <source>
        <dbReference type="EMBL" id="KAK3607607.1"/>
    </source>
</evidence>
<organism evidence="2 3">
    <name type="scientific">Potamilus streckersoni</name>
    <dbReference type="NCBI Taxonomy" id="2493646"/>
    <lineage>
        <taxon>Eukaryota</taxon>
        <taxon>Metazoa</taxon>
        <taxon>Spiralia</taxon>
        <taxon>Lophotrochozoa</taxon>
        <taxon>Mollusca</taxon>
        <taxon>Bivalvia</taxon>
        <taxon>Autobranchia</taxon>
        <taxon>Heteroconchia</taxon>
        <taxon>Palaeoheterodonta</taxon>
        <taxon>Unionida</taxon>
        <taxon>Unionoidea</taxon>
        <taxon>Unionidae</taxon>
        <taxon>Ambleminae</taxon>
        <taxon>Lampsilini</taxon>
        <taxon>Potamilus</taxon>
    </lineage>
</organism>
<dbReference type="Proteomes" id="UP001195483">
    <property type="component" value="Unassembled WGS sequence"/>
</dbReference>
<keyword evidence="3" id="KW-1185">Reference proteome</keyword>
<proteinExistence type="predicted"/>
<dbReference type="SUPFAM" id="SSF52833">
    <property type="entry name" value="Thioredoxin-like"/>
    <property type="match status" value="1"/>
</dbReference>
<evidence type="ECO:0000256" key="1">
    <source>
        <dbReference type="SAM" id="Coils"/>
    </source>
</evidence>